<accession>A0A0K0XSZ8</accession>
<keyword evidence="4" id="KW-0472">Membrane</keyword>
<evidence type="ECO:0000256" key="4">
    <source>
        <dbReference type="ARBA" id="ARBA00023136"/>
    </source>
</evidence>
<reference evidence="7 8" key="1">
    <citation type="submission" date="2015-07" db="EMBL/GenBank/DDBJ databases">
        <authorList>
            <person name="Noorani M."/>
        </authorList>
    </citation>
    <scope>NUCLEOTIDE SEQUENCE [LARGE SCALE GENOMIC DNA]</scope>
    <source>
        <strain evidence="7 8">KCTC 42284</strain>
    </source>
</reference>
<keyword evidence="3" id="KW-1133">Transmembrane helix</keyword>
<dbReference type="FunFam" id="1.10.287.950:FF:000001">
    <property type="entry name" value="Methyl-accepting chemotaxis sensory transducer"/>
    <property type="match status" value="1"/>
</dbReference>
<keyword evidence="5" id="KW-0807">Transducer</keyword>
<dbReference type="EMBL" id="CP012154">
    <property type="protein sequence ID" value="AKS40747.1"/>
    <property type="molecule type" value="Genomic_DNA"/>
</dbReference>
<comment type="subcellular location">
    <subcellularLocation>
        <location evidence="1">Membrane</location>
        <topology evidence="1">Multi-pass membrane protein</topology>
    </subcellularLocation>
</comment>
<dbReference type="OrthoDB" id="9177152at2"/>
<dbReference type="InterPro" id="IPR003660">
    <property type="entry name" value="HAMP_dom"/>
</dbReference>
<evidence type="ECO:0000256" key="6">
    <source>
        <dbReference type="ARBA" id="ARBA00029447"/>
    </source>
</evidence>
<protein>
    <submittedName>
        <fullName evidence="7">Chemotaxis protein</fullName>
    </submittedName>
</protein>
<dbReference type="GO" id="GO:0006935">
    <property type="term" value="P:chemotaxis"/>
    <property type="evidence" value="ECO:0007669"/>
    <property type="project" value="UniProtKB-ARBA"/>
</dbReference>
<dbReference type="GO" id="GO:0007165">
    <property type="term" value="P:signal transduction"/>
    <property type="evidence" value="ECO:0007669"/>
    <property type="project" value="UniProtKB-KW"/>
</dbReference>
<dbReference type="PANTHER" id="PTHR32089:SF119">
    <property type="entry name" value="METHYL-ACCEPTING CHEMOTAXIS PROTEIN CTPL"/>
    <property type="match status" value="1"/>
</dbReference>
<comment type="similarity">
    <text evidence="6">Belongs to the methyl-accepting chemotaxis (MCP) protein family.</text>
</comment>
<dbReference type="KEGG" id="wma:WM2015_364"/>
<dbReference type="InterPro" id="IPR004089">
    <property type="entry name" value="MCPsignal_dom"/>
</dbReference>
<dbReference type="Pfam" id="PF00015">
    <property type="entry name" value="MCPsignal"/>
    <property type="match status" value="1"/>
</dbReference>
<dbReference type="PATRIC" id="fig|1579979.3.peg.368"/>
<evidence type="ECO:0000313" key="7">
    <source>
        <dbReference type="EMBL" id="AKS40747.1"/>
    </source>
</evidence>
<sequence length="679" mass="72662">MSSVVSQSTEQKLSPAQALLFVLLVALLGLVAVNFYLLNQRNQQQNEYLALTTDIQVRAQQLAKAAGESAVGNLDAFDELRTTRNTIDRAITVLREGNEATGLPASPDSVNDELATLEDTWNEIDGFTSQIIDRTDLVLELADSSVAFSENIPQLQALSDDVVRAMIETGAPPVQIYVGGRQLVLADRMLRRVGDILAGGTGAITAADAFRADSALFGRVLQGLIEGDSELNLGASRNPRVLDALAAVRPVFEEIRLDVDTILTASTDLFEVREAADQIFLDAADLTDEARALSTGYNNLGEGQIWPSLLAGLVLAGGALFILFLIGFGAYLAQRKRARATADVNQRNQDAILRLLDEMSSLADGDLTVQATVTEDVTGAIADSVNYAVEALRDLVAGVNNTAQQVAAQAQETRATTMQLAEASEHQAREIREATDTINEMAQSFDDMAKRSSESADVAQNSVEIANRGADMVRQTISGMDNIRDQIQETSKRIKRLGESSQEIGDIVELINGISEQTNVLALNAAIQAASAGGAGRGFAVVADEVQRLAERATNATRRIEALVQTIQADTAEAVNSMEQTTSQVVSGARLAEDAGEALESIETVSNDLAGLIQNISRQAQDESRNATKIAQLMNSIRDISVQTTEGTGQTAKSVANLAELVRDLRDSVSDFTLPEDDA</sequence>
<dbReference type="STRING" id="1579979.WM2015_364"/>
<evidence type="ECO:0000256" key="5">
    <source>
        <dbReference type="ARBA" id="ARBA00023224"/>
    </source>
</evidence>
<dbReference type="InterPro" id="IPR029095">
    <property type="entry name" value="NarX-like_N"/>
</dbReference>
<dbReference type="PROSITE" id="PS50885">
    <property type="entry name" value="HAMP"/>
    <property type="match status" value="1"/>
</dbReference>
<dbReference type="RefSeq" id="WP_049724436.1">
    <property type="nucleotide sequence ID" value="NZ_CP012154.1"/>
</dbReference>
<dbReference type="SUPFAM" id="SSF58104">
    <property type="entry name" value="Methyl-accepting chemotaxis protein (MCP) signaling domain"/>
    <property type="match status" value="1"/>
</dbReference>
<evidence type="ECO:0000313" key="8">
    <source>
        <dbReference type="Proteomes" id="UP000066624"/>
    </source>
</evidence>
<dbReference type="Proteomes" id="UP000066624">
    <property type="component" value="Chromosome"/>
</dbReference>
<dbReference type="Gene3D" id="1.10.287.950">
    <property type="entry name" value="Methyl-accepting chemotaxis protein"/>
    <property type="match status" value="1"/>
</dbReference>
<keyword evidence="2" id="KW-0812">Transmembrane</keyword>
<evidence type="ECO:0000256" key="3">
    <source>
        <dbReference type="ARBA" id="ARBA00022989"/>
    </source>
</evidence>
<keyword evidence="8" id="KW-1185">Reference proteome</keyword>
<gene>
    <name evidence="7" type="ORF">WM2015_364</name>
</gene>
<dbReference type="Pfam" id="PF13675">
    <property type="entry name" value="PilJ"/>
    <property type="match status" value="1"/>
</dbReference>
<dbReference type="PROSITE" id="PS50111">
    <property type="entry name" value="CHEMOTAXIS_TRANSDUC_2"/>
    <property type="match status" value="1"/>
</dbReference>
<organism evidence="7 8">
    <name type="scientific">Wenzhouxiangella marina</name>
    <dbReference type="NCBI Taxonomy" id="1579979"/>
    <lineage>
        <taxon>Bacteria</taxon>
        <taxon>Pseudomonadati</taxon>
        <taxon>Pseudomonadota</taxon>
        <taxon>Gammaproteobacteria</taxon>
        <taxon>Chromatiales</taxon>
        <taxon>Wenzhouxiangellaceae</taxon>
        <taxon>Wenzhouxiangella</taxon>
    </lineage>
</organism>
<name>A0A0K0XSZ8_9GAMM</name>
<proteinExistence type="inferred from homology"/>
<evidence type="ECO:0000256" key="1">
    <source>
        <dbReference type="ARBA" id="ARBA00004141"/>
    </source>
</evidence>
<dbReference type="GO" id="GO:0016020">
    <property type="term" value="C:membrane"/>
    <property type="evidence" value="ECO:0007669"/>
    <property type="project" value="UniProtKB-SubCell"/>
</dbReference>
<dbReference type="SMART" id="SM00283">
    <property type="entry name" value="MA"/>
    <property type="match status" value="1"/>
</dbReference>
<dbReference type="PANTHER" id="PTHR32089">
    <property type="entry name" value="METHYL-ACCEPTING CHEMOTAXIS PROTEIN MCPB"/>
    <property type="match status" value="1"/>
</dbReference>
<evidence type="ECO:0000256" key="2">
    <source>
        <dbReference type="ARBA" id="ARBA00022692"/>
    </source>
</evidence>
<dbReference type="AlphaFoldDB" id="A0A0K0XSZ8"/>